<comment type="caution">
    <text evidence="1">The sequence shown here is derived from an EMBL/GenBank/DDBJ whole genome shotgun (WGS) entry which is preliminary data.</text>
</comment>
<evidence type="ECO:0000313" key="1">
    <source>
        <dbReference type="EMBL" id="GAL30903.1"/>
    </source>
</evidence>
<organism evidence="1 2">
    <name type="scientific">Vibrio variabilis</name>
    <dbReference type="NCBI Taxonomy" id="990271"/>
    <lineage>
        <taxon>Bacteria</taxon>
        <taxon>Pseudomonadati</taxon>
        <taxon>Pseudomonadota</taxon>
        <taxon>Gammaproteobacteria</taxon>
        <taxon>Vibrionales</taxon>
        <taxon>Vibrionaceae</taxon>
        <taxon>Vibrio</taxon>
    </lineage>
</organism>
<evidence type="ECO:0000313" key="2">
    <source>
        <dbReference type="Proteomes" id="UP000029223"/>
    </source>
</evidence>
<dbReference type="Proteomes" id="UP000029223">
    <property type="component" value="Unassembled WGS sequence"/>
</dbReference>
<gene>
    <name evidence="1" type="ORF">JCM19239_4731</name>
</gene>
<protein>
    <submittedName>
        <fullName evidence="1">Uncharacterized protein</fullName>
    </submittedName>
</protein>
<keyword evidence="2" id="KW-1185">Reference proteome</keyword>
<accession>A0ABQ0JQ94</accession>
<proteinExistence type="predicted"/>
<reference evidence="2" key="1">
    <citation type="submission" date="2014-09" db="EMBL/GenBank/DDBJ databases">
        <title>Vibrio variabilis JCM 19239. (C206) whole genome shotgun sequence.</title>
        <authorList>
            <person name="Sawabe T."/>
            <person name="Meirelles P."/>
            <person name="Nakanishi M."/>
            <person name="Sayaka M."/>
            <person name="Hattori M."/>
            <person name="Ohkuma M."/>
        </authorList>
    </citation>
    <scope>NUCLEOTIDE SEQUENCE [LARGE SCALE GENOMIC DNA]</scope>
    <source>
        <strain evidence="2">JCM 19239</strain>
    </source>
</reference>
<name>A0ABQ0JQ94_9VIBR</name>
<dbReference type="EMBL" id="BBMS01000117">
    <property type="protein sequence ID" value="GAL30903.1"/>
    <property type="molecule type" value="Genomic_DNA"/>
</dbReference>
<sequence>MLKVISDRPLVLFHRVNKTLVERSLSLSSPLLLIVSALSQIHLVQQLAQSLD</sequence>